<dbReference type="EC" id="2.8.1.10" evidence="3"/>
<sequence length="263" mass="27180">MNTSSNPLVIGGITLRSRLFLGTGKFSSGAVMAASLQASGAELVTVALRRVRVGGVDDDLISHIDRLAHRLLPNTSGVRDAREAVLAAELAREALETNWVKLEIHPDPKYLMPDPVETLAATKELVKRGFVVLPYVHADPVLCKQLEDAGAAAVMPLGAPIGSNRGLESRAFLEIIIAQARVPVVVDAGLGAPSHAAAALEMGADAVLVNTAIAAAEDPVRMAAAFRAGVEAGRLAFEAGVAPRTEGAEASASSPLTAFLASA</sequence>
<evidence type="ECO:0000256" key="7">
    <source>
        <dbReference type="ARBA" id="ARBA00049897"/>
    </source>
</evidence>
<evidence type="ECO:0000256" key="1">
    <source>
        <dbReference type="ARBA" id="ARBA00002834"/>
    </source>
</evidence>
<dbReference type="CDD" id="cd04728">
    <property type="entry name" value="ThiG"/>
    <property type="match status" value="1"/>
</dbReference>
<evidence type="ECO:0000256" key="4">
    <source>
        <dbReference type="ARBA" id="ARBA00022679"/>
    </source>
</evidence>
<dbReference type="Pfam" id="PF05690">
    <property type="entry name" value="ThiG"/>
    <property type="match status" value="1"/>
</dbReference>
<comment type="caution">
    <text evidence="9">The sequence shown here is derived from an EMBL/GenBank/DDBJ whole genome shotgun (WGS) entry which is preliminary data.</text>
</comment>
<dbReference type="PANTHER" id="PTHR34266:SF2">
    <property type="entry name" value="THIAZOLE SYNTHASE"/>
    <property type="match status" value="1"/>
</dbReference>
<gene>
    <name evidence="9" type="primary">thiG_2</name>
    <name evidence="9" type="ORF">GALL_139540</name>
</gene>
<comment type="function">
    <text evidence="1">Catalyzes the rearrangement of 1-deoxy-D-xylulose 5-phosphate (DXP) to produce the thiazole phosphate moiety of thiamine. Sulfur is provided by the thiocarboxylate moiety of the carrier protein ThiS. In vitro, sulfur can be provided by H(2)S.</text>
</comment>
<dbReference type="InterPro" id="IPR013785">
    <property type="entry name" value="Aldolase_TIM"/>
</dbReference>
<feature type="domain" description="Thiazole synthase ThiG" evidence="8">
    <location>
        <begin position="10"/>
        <end position="252"/>
    </location>
</feature>
<evidence type="ECO:0000313" key="9">
    <source>
        <dbReference type="EMBL" id="OIR04017.1"/>
    </source>
</evidence>
<dbReference type="PANTHER" id="PTHR34266">
    <property type="entry name" value="THIAZOLE SYNTHASE"/>
    <property type="match status" value="1"/>
</dbReference>
<comment type="catalytic activity">
    <reaction evidence="7">
        <text>[ThiS sulfur-carrier protein]-C-terminal-Gly-aminoethanethioate + 2-iminoacetate + 1-deoxy-D-xylulose 5-phosphate = [ThiS sulfur-carrier protein]-C-terminal Gly-Gly + 2-[(2R,5Z)-2-carboxy-4-methylthiazol-5(2H)-ylidene]ethyl phosphate + 2 H2O + H(+)</text>
        <dbReference type="Rhea" id="RHEA:26297"/>
        <dbReference type="Rhea" id="RHEA-COMP:12909"/>
        <dbReference type="Rhea" id="RHEA-COMP:19908"/>
        <dbReference type="ChEBI" id="CHEBI:15377"/>
        <dbReference type="ChEBI" id="CHEBI:15378"/>
        <dbReference type="ChEBI" id="CHEBI:57792"/>
        <dbReference type="ChEBI" id="CHEBI:62899"/>
        <dbReference type="ChEBI" id="CHEBI:77846"/>
        <dbReference type="ChEBI" id="CHEBI:90778"/>
        <dbReference type="ChEBI" id="CHEBI:232372"/>
        <dbReference type="EC" id="2.8.1.10"/>
    </reaction>
</comment>
<dbReference type="GO" id="GO:1990107">
    <property type="term" value="F:thiazole synthase activity"/>
    <property type="evidence" value="ECO:0007669"/>
    <property type="project" value="UniProtKB-EC"/>
</dbReference>
<evidence type="ECO:0000259" key="8">
    <source>
        <dbReference type="Pfam" id="PF05690"/>
    </source>
</evidence>
<protein>
    <recommendedName>
        <fullName evidence="3">thiazole synthase</fullName>
        <ecNumber evidence="3">2.8.1.10</ecNumber>
    </recommendedName>
</protein>
<dbReference type="Gene3D" id="3.20.20.70">
    <property type="entry name" value="Aldolase class I"/>
    <property type="match status" value="1"/>
</dbReference>
<keyword evidence="4 9" id="KW-0808">Transferase</keyword>
<dbReference type="EMBL" id="MLJW01000061">
    <property type="protein sequence ID" value="OIR04017.1"/>
    <property type="molecule type" value="Genomic_DNA"/>
</dbReference>
<dbReference type="InterPro" id="IPR033983">
    <property type="entry name" value="Thiazole_synthase_ThiG"/>
</dbReference>
<accession>A0A1J5S6B8</accession>
<keyword evidence="5" id="KW-0784">Thiamine biosynthesis</keyword>
<name>A0A1J5S6B8_9ZZZZ</name>
<evidence type="ECO:0000256" key="2">
    <source>
        <dbReference type="ARBA" id="ARBA00004948"/>
    </source>
</evidence>
<proteinExistence type="inferred from homology"/>
<organism evidence="9">
    <name type="scientific">mine drainage metagenome</name>
    <dbReference type="NCBI Taxonomy" id="410659"/>
    <lineage>
        <taxon>unclassified sequences</taxon>
        <taxon>metagenomes</taxon>
        <taxon>ecological metagenomes</taxon>
    </lineage>
</organism>
<evidence type="ECO:0000256" key="6">
    <source>
        <dbReference type="ARBA" id="ARBA00023270"/>
    </source>
</evidence>
<keyword evidence="6" id="KW-0704">Schiff base</keyword>
<dbReference type="AlphaFoldDB" id="A0A1J5S6B8"/>
<evidence type="ECO:0000256" key="3">
    <source>
        <dbReference type="ARBA" id="ARBA00011960"/>
    </source>
</evidence>
<reference evidence="9" key="1">
    <citation type="submission" date="2016-10" db="EMBL/GenBank/DDBJ databases">
        <title>Sequence of Gallionella enrichment culture.</title>
        <authorList>
            <person name="Poehlein A."/>
            <person name="Muehling M."/>
            <person name="Daniel R."/>
        </authorList>
    </citation>
    <scope>NUCLEOTIDE SEQUENCE</scope>
</reference>
<evidence type="ECO:0000256" key="5">
    <source>
        <dbReference type="ARBA" id="ARBA00022977"/>
    </source>
</evidence>
<dbReference type="HAMAP" id="MF_00443">
    <property type="entry name" value="ThiG"/>
    <property type="match status" value="1"/>
</dbReference>
<comment type="pathway">
    <text evidence="2">Cofactor biosynthesis; thiamine diphosphate biosynthesis.</text>
</comment>
<dbReference type="SUPFAM" id="SSF110399">
    <property type="entry name" value="ThiG-like"/>
    <property type="match status" value="1"/>
</dbReference>
<dbReference type="InterPro" id="IPR008867">
    <property type="entry name" value="ThiG"/>
</dbReference>